<organism evidence="1 2">
    <name type="scientific">Araneus ventricosus</name>
    <name type="common">Orbweaver spider</name>
    <name type="synonym">Epeira ventricosa</name>
    <dbReference type="NCBI Taxonomy" id="182803"/>
    <lineage>
        <taxon>Eukaryota</taxon>
        <taxon>Metazoa</taxon>
        <taxon>Ecdysozoa</taxon>
        <taxon>Arthropoda</taxon>
        <taxon>Chelicerata</taxon>
        <taxon>Arachnida</taxon>
        <taxon>Araneae</taxon>
        <taxon>Araneomorphae</taxon>
        <taxon>Entelegynae</taxon>
        <taxon>Araneoidea</taxon>
        <taxon>Araneidae</taxon>
        <taxon>Araneus</taxon>
    </lineage>
</organism>
<comment type="caution">
    <text evidence="1">The sequence shown here is derived from an EMBL/GenBank/DDBJ whole genome shotgun (WGS) entry which is preliminary data.</text>
</comment>
<dbReference type="EMBL" id="BGPR01002943">
    <property type="protein sequence ID" value="GBM81389.1"/>
    <property type="molecule type" value="Genomic_DNA"/>
</dbReference>
<evidence type="ECO:0000313" key="2">
    <source>
        <dbReference type="Proteomes" id="UP000499080"/>
    </source>
</evidence>
<evidence type="ECO:0000313" key="1">
    <source>
        <dbReference type="EMBL" id="GBM81389.1"/>
    </source>
</evidence>
<accession>A0A4Y2IVX9</accession>
<dbReference type="Proteomes" id="UP000499080">
    <property type="component" value="Unassembled WGS sequence"/>
</dbReference>
<proteinExistence type="predicted"/>
<dbReference type="AlphaFoldDB" id="A0A4Y2IVX9"/>
<keyword evidence="2" id="KW-1185">Reference proteome</keyword>
<sequence length="101" mass="11594">MENDALFSNIPKNTKQDNGERRFILEYSRKHEAQEFLEKQALAQCFPEETARWKPFPEYHFPGFPIVPCSTKTNKVLPLGAAESLILFPSMRSFSPGVAYL</sequence>
<reference evidence="1 2" key="1">
    <citation type="journal article" date="2019" name="Sci. Rep.">
        <title>Orb-weaving spider Araneus ventricosus genome elucidates the spidroin gene catalogue.</title>
        <authorList>
            <person name="Kono N."/>
            <person name="Nakamura H."/>
            <person name="Ohtoshi R."/>
            <person name="Moran D.A.P."/>
            <person name="Shinohara A."/>
            <person name="Yoshida Y."/>
            <person name="Fujiwara M."/>
            <person name="Mori M."/>
            <person name="Tomita M."/>
            <person name="Arakawa K."/>
        </authorList>
    </citation>
    <scope>NUCLEOTIDE SEQUENCE [LARGE SCALE GENOMIC DNA]</scope>
</reference>
<gene>
    <name evidence="1" type="ORF">AVEN_117564_1</name>
</gene>
<protein>
    <submittedName>
        <fullName evidence="1">Uncharacterized protein</fullName>
    </submittedName>
</protein>
<name>A0A4Y2IVX9_ARAVE</name>